<evidence type="ECO:0000256" key="2">
    <source>
        <dbReference type="ARBA" id="ARBA00004442"/>
    </source>
</evidence>
<protein>
    <recommendedName>
        <fullName evidence="11">Right-handed parallel beta-helix repeat-containing protein</fullName>
    </recommendedName>
</protein>
<feature type="chain" id="PRO_5020367517" description="Right-handed parallel beta-helix repeat-containing protein" evidence="8">
    <location>
        <begin position="19"/>
        <end position="495"/>
    </location>
</feature>
<reference evidence="9 10" key="1">
    <citation type="submission" date="2018-10" db="EMBL/GenBank/DDBJ databases">
        <title>An updated phylogeny of the Alphaproteobacteria reveals that the parasitic Rickettsiales and Holosporales have independent origins.</title>
        <authorList>
            <person name="Munoz-Gomez S.A."/>
            <person name="Hess S."/>
            <person name="Burger G."/>
            <person name="Lang B.F."/>
            <person name="Susko E."/>
            <person name="Slamovits C.H."/>
            <person name="Roger A.J."/>
        </authorList>
    </citation>
    <scope>NUCLEOTIDE SEQUENCE [LARGE SCALE GENOMIC DNA]</scope>
    <source>
        <strain evidence="9">HOLO01</strain>
    </source>
</reference>
<evidence type="ECO:0000256" key="1">
    <source>
        <dbReference type="ARBA" id="ARBA00004196"/>
    </source>
</evidence>
<keyword evidence="6" id="KW-0472">Membrane</keyword>
<evidence type="ECO:0000256" key="7">
    <source>
        <dbReference type="ARBA" id="ARBA00023237"/>
    </source>
</evidence>
<dbReference type="EMBL" id="SCFB01000005">
    <property type="protein sequence ID" value="RZI46277.1"/>
    <property type="molecule type" value="Genomic_DNA"/>
</dbReference>
<name>A0A4V2DZU5_9PROT</name>
<dbReference type="OrthoDB" id="7195851at2"/>
<keyword evidence="5 8" id="KW-0732">Signal</keyword>
<keyword evidence="10" id="KW-1185">Reference proteome</keyword>
<proteinExistence type="predicted"/>
<dbReference type="GO" id="GO:0009279">
    <property type="term" value="C:cell outer membrane"/>
    <property type="evidence" value="ECO:0007669"/>
    <property type="project" value="UniProtKB-SubCell"/>
</dbReference>
<comment type="caution">
    <text evidence="9">The sequence shown here is derived from an EMBL/GenBank/DDBJ whole genome shotgun (WGS) entry which is preliminary data.</text>
</comment>
<feature type="signal peptide" evidence="8">
    <location>
        <begin position="1"/>
        <end position="18"/>
    </location>
</feature>
<comment type="subcellular location">
    <subcellularLocation>
        <location evidence="1">Cell envelope</location>
    </subcellularLocation>
    <subcellularLocation>
        <location evidence="2">Cell outer membrane</location>
    </subcellularLocation>
    <subcellularLocation>
        <location evidence="3">Secreted</location>
    </subcellularLocation>
</comment>
<evidence type="ECO:0000313" key="9">
    <source>
        <dbReference type="EMBL" id="RZI46277.1"/>
    </source>
</evidence>
<accession>A0A4V2DZU5</accession>
<dbReference type="SUPFAM" id="SSF51126">
    <property type="entry name" value="Pectin lyase-like"/>
    <property type="match status" value="1"/>
</dbReference>
<evidence type="ECO:0000256" key="8">
    <source>
        <dbReference type="SAM" id="SignalP"/>
    </source>
</evidence>
<evidence type="ECO:0000256" key="4">
    <source>
        <dbReference type="ARBA" id="ARBA00022525"/>
    </source>
</evidence>
<evidence type="ECO:0008006" key="11">
    <source>
        <dbReference type="Google" id="ProtNLM"/>
    </source>
</evidence>
<dbReference type="AlphaFoldDB" id="A0A4V2DZU5"/>
<evidence type="ECO:0000256" key="5">
    <source>
        <dbReference type="ARBA" id="ARBA00022729"/>
    </source>
</evidence>
<dbReference type="InterPro" id="IPR011050">
    <property type="entry name" value="Pectin_lyase_fold/virulence"/>
</dbReference>
<dbReference type="NCBIfam" id="TIGR01376">
    <property type="entry name" value="POMP_repeat"/>
    <property type="match status" value="2"/>
</dbReference>
<dbReference type="GO" id="GO:0005576">
    <property type="term" value="C:extracellular region"/>
    <property type="evidence" value="ECO:0007669"/>
    <property type="project" value="UniProtKB-SubCell"/>
</dbReference>
<evidence type="ECO:0000313" key="10">
    <source>
        <dbReference type="Proteomes" id="UP000293550"/>
    </source>
</evidence>
<keyword evidence="4" id="KW-0964">Secreted</keyword>
<keyword evidence="7" id="KW-0998">Cell outer membrane</keyword>
<evidence type="ECO:0000256" key="6">
    <source>
        <dbReference type="ARBA" id="ARBA00023136"/>
    </source>
</evidence>
<dbReference type="Proteomes" id="UP000293550">
    <property type="component" value="Unassembled WGS sequence"/>
</dbReference>
<sequence length="495" mass="52251">MHFLCFCMVICVFSTTYAGSVELGFVENQSIHDALKVAKAAGDRTPSLTLSTDTQTEEKSSDLSSFTSLTILGQKPDGTVIRPVNTSDVLGRRAFSILSSLTFSTLALSHIKLRGFIINSESDADFNSPSLTVSIDGPVTFRENEGYLCGAIHSKSPLSLSGIGPATFTQNKASLGGAIYSGGSLTISCPADFNWNSAKQVGGAIRAESVTFSGNHPVSFTRNNSINNHGGAIYAESIDFSGTRFVTFTGNMSISGNGGAICANALILKDAQFSENKATKGGAVFICGGSLIYTTSSLTRLNPTELPPVIGDNDLACESLLNLVSIFTKNGPSSLVLNTNNSEWNGHTVIQEGHFIVGDTIDCDGAVWGANGANTITIKGDARMGGFGTINANKVTFENGSVWCLFFGGDKVGKLNVQGAFTLPTGIDVKETKEETFPTDGVIVATYGTLAGDLNFLNMQLIDANLILESQVIDSQSKRLVLKQFCVPPTTTINS</sequence>
<organism evidence="9 10">
    <name type="scientific">Candidatus Finniella inopinata</name>
    <dbReference type="NCBI Taxonomy" id="1696036"/>
    <lineage>
        <taxon>Bacteria</taxon>
        <taxon>Pseudomonadati</taxon>
        <taxon>Pseudomonadota</taxon>
        <taxon>Alphaproteobacteria</taxon>
        <taxon>Holosporales</taxon>
        <taxon>Candidatus Paracaedibacteraceae</taxon>
        <taxon>Candidatus Finniella</taxon>
    </lineage>
</organism>
<dbReference type="Pfam" id="PF02415">
    <property type="entry name" value="Chlam_PMP"/>
    <property type="match status" value="3"/>
</dbReference>
<evidence type="ECO:0000256" key="3">
    <source>
        <dbReference type="ARBA" id="ARBA00004613"/>
    </source>
</evidence>
<gene>
    <name evidence="9" type="ORF">EQU50_04905</name>
</gene>
<dbReference type="InterPro" id="IPR003368">
    <property type="entry name" value="POMP_repeat"/>
</dbReference>